<dbReference type="InterPro" id="IPR006685">
    <property type="entry name" value="MscS_channel_2nd"/>
</dbReference>
<feature type="domain" description="Mechanosensitive ion channel MscS" evidence="7">
    <location>
        <begin position="215"/>
        <end position="281"/>
    </location>
</feature>
<protein>
    <submittedName>
        <fullName evidence="8">Mechanosensitive ion channel</fullName>
    </submittedName>
</protein>
<evidence type="ECO:0000256" key="3">
    <source>
        <dbReference type="ARBA" id="ARBA00022989"/>
    </source>
</evidence>
<evidence type="ECO:0000256" key="2">
    <source>
        <dbReference type="ARBA" id="ARBA00022692"/>
    </source>
</evidence>
<dbReference type="SUPFAM" id="SSF50182">
    <property type="entry name" value="Sm-like ribonucleoproteins"/>
    <property type="match status" value="1"/>
</dbReference>
<feature type="transmembrane region" description="Helical" evidence="6">
    <location>
        <begin position="166"/>
        <end position="185"/>
    </location>
</feature>
<dbReference type="KEGG" id="arca:HC352_01060"/>
<keyword evidence="9" id="KW-1185">Reference proteome</keyword>
<evidence type="ECO:0000256" key="4">
    <source>
        <dbReference type="ARBA" id="ARBA00023136"/>
    </source>
</evidence>
<keyword evidence="2 6" id="KW-0812">Transmembrane</keyword>
<evidence type="ECO:0000313" key="9">
    <source>
        <dbReference type="Proteomes" id="UP000502298"/>
    </source>
</evidence>
<feature type="region of interest" description="Disordered" evidence="5">
    <location>
        <begin position="475"/>
        <end position="523"/>
    </location>
</feature>
<keyword evidence="3 6" id="KW-1133">Transmembrane helix</keyword>
<dbReference type="GO" id="GO:0016020">
    <property type="term" value="C:membrane"/>
    <property type="evidence" value="ECO:0007669"/>
    <property type="project" value="UniProtKB-SubCell"/>
</dbReference>
<sequence length="523" mass="56957">MTVSIISQIAPYFFSPLAQDPPDTPAAEKAEAVVEATVDVLSVLISGAIGALIGAFTTIVVMSISHVFAKRYKYYAPVHSTIRKPLGLTLITLGAWIGFDLATKNLDDATAPEWLPLFDHGFLILFIAVSAATIVALTNGLVKSVYLRMEFSSEERASRIETQVQVIHRVVGAIIWVLAFGAILLTFPAARTAGTSLLASAGLLSVVAGLAAQSVLGNVFAGLQLAFSDSMRVGDIVVFNGSMATVEEITLTYIVLAVWDGRRIMVPSTKMTAEPFENWTRRSPEMMGVVEWEVDWNIPVKQARKQLDYLLHATDLWDGRTGVLQVAEAVDGTILMRAVVSAANAGAMIDLRHYLREAMVQWIQDEAPQAIPHYRRIVDEAPDFKTVTDATAALVNKRVAVKAPVYTPDPAVVETASTVVISQAEVESFSRTPLAQRVGDDDFQVHTTSAEFAVVPDDDDDGPAGYQSAIFHGSEEAEKRAEQYAGPGQDVYEERNRKLEQTDDMKKLADSGEQKIDEEEEGK</sequence>
<feature type="transmembrane region" description="Helical" evidence="6">
    <location>
        <begin position="40"/>
        <end position="64"/>
    </location>
</feature>
<gene>
    <name evidence="8" type="ORF">HC352_01060</name>
</gene>
<evidence type="ECO:0000313" key="8">
    <source>
        <dbReference type="EMBL" id="QJC21244.1"/>
    </source>
</evidence>
<dbReference type="RefSeq" id="WP_168917186.1">
    <property type="nucleotide sequence ID" value="NZ_CP050804.1"/>
</dbReference>
<dbReference type="Gene3D" id="1.10.287.1260">
    <property type="match status" value="1"/>
</dbReference>
<feature type="compositionally biased region" description="Basic and acidic residues" evidence="5">
    <location>
        <begin position="492"/>
        <end position="515"/>
    </location>
</feature>
<evidence type="ECO:0000256" key="6">
    <source>
        <dbReference type="SAM" id="Phobius"/>
    </source>
</evidence>
<organism evidence="8 9">
    <name type="scientific">Arcanobacterium buesumense</name>
    <dbReference type="NCBI Taxonomy" id="2722751"/>
    <lineage>
        <taxon>Bacteria</taxon>
        <taxon>Bacillati</taxon>
        <taxon>Actinomycetota</taxon>
        <taxon>Actinomycetes</taxon>
        <taxon>Actinomycetales</taxon>
        <taxon>Actinomycetaceae</taxon>
        <taxon>Arcanobacterium</taxon>
    </lineage>
</organism>
<dbReference type="GO" id="GO:0055085">
    <property type="term" value="P:transmembrane transport"/>
    <property type="evidence" value="ECO:0007669"/>
    <property type="project" value="InterPro"/>
</dbReference>
<evidence type="ECO:0000259" key="7">
    <source>
        <dbReference type="Pfam" id="PF00924"/>
    </source>
</evidence>
<dbReference type="Pfam" id="PF00924">
    <property type="entry name" value="MS_channel_2nd"/>
    <property type="match status" value="1"/>
</dbReference>
<dbReference type="InterPro" id="IPR010920">
    <property type="entry name" value="LSM_dom_sf"/>
</dbReference>
<dbReference type="PANTHER" id="PTHR30566:SF25">
    <property type="entry name" value="INNER MEMBRANE PROTEIN"/>
    <property type="match status" value="1"/>
</dbReference>
<dbReference type="Proteomes" id="UP000502298">
    <property type="component" value="Chromosome"/>
</dbReference>
<proteinExistence type="predicted"/>
<feature type="transmembrane region" description="Helical" evidence="6">
    <location>
        <begin position="197"/>
        <end position="223"/>
    </location>
</feature>
<name>A0A6H2EJC4_9ACTO</name>
<feature type="transmembrane region" description="Helical" evidence="6">
    <location>
        <begin position="122"/>
        <end position="146"/>
    </location>
</feature>
<dbReference type="InterPro" id="IPR023408">
    <property type="entry name" value="MscS_beta-dom_sf"/>
</dbReference>
<accession>A0A6H2EJC4</accession>
<dbReference type="PANTHER" id="PTHR30566">
    <property type="entry name" value="YNAI-RELATED MECHANOSENSITIVE ION CHANNEL"/>
    <property type="match status" value="1"/>
</dbReference>
<feature type="transmembrane region" description="Helical" evidence="6">
    <location>
        <begin position="85"/>
        <end position="102"/>
    </location>
</feature>
<reference evidence="8 9" key="1">
    <citation type="submission" date="2020-03" db="EMBL/GenBank/DDBJ databases">
        <title>Complete genome of Arcanobacterium buesumensis sp. nov. strain 2701.</title>
        <authorList>
            <person name="Borowiak M."/>
            <person name="Alssahen M."/>
            <person name="Laemmler C."/>
            <person name="Malorny B."/>
            <person name="Hassan A."/>
            <person name="Prenger-Berninghoff E."/>
            <person name="Ploetz M."/>
            <person name="Abdulmawjood A."/>
        </authorList>
    </citation>
    <scope>NUCLEOTIDE SEQUENCE [LARGE SCALE GENOMIC DNA]</scope>
    <source>
        <strain evidence="8 9">2701</strain>
    </source>
</reference>
<evidence type="ECO:0000256" key="1">
    <source>
        <dbReference type="ARBA" id="ARBA00004370"/>
    </source>
</evidence>
<dbReference type="Gene3D" id="2.30.30.60">
    <property type="match status" value="1"/>
</dbReference>
<evidence type="ECO:0000256" key="5">
    <source>
        <dbReference type="SAM" id="MobiDB-lite"/>
    </source>
</evidence>
<dbReference type="AlphaFoldDB" id="A0A6H2EJC4"/>
<dbReference type="EMBL" id="CP050804">
    <property type="protein sequence ID" value="QJC21244.1"/>
    <property type="molecule type" value="Genomic_DNA"/>
</dbReference>
<comment type="subcellular location">
    <subcellularLocation>
        <location evidence="1">Membrane</location>
    </subcellularLocation>
</comment>
<keyword evidence="4 6" id="KW-0472">Membrane</keyword>